<gene>
    <name evidence="2" type="ORF">SAMN05660909_00351</name>
</gene>
<name>A0A1H3XC53_9BACT</name>
<dbReference type="InterPro" id="IPR002734">
    <property type="entry name" value="RibDG_C"/>
</dbReference>
<feature type="domain" description="Bacterial bifunctional deaminase-reductase C-terminal" evidence="1">
    <location>
        <begin position="3"/>
        <end position="168"/>
    </location>
</feature>
<reference evidence="3" key="1">
    <citation type="submission" date="2016-10" db="EMBL/GenBank/DDBJ databases">
        <authorList>
            <person name="Varghese N."/>
            <person name="Submissions S."/>
        </authorList>
    </citation>
    <scope>NUCLEOTIDE SEQUENCE [LARGE SCALE GENOMIC DNA]</scope>
    <source>
        <strain evidence="3">DSM 23920</strain>
    </source>
</reference>
<accession>A0A1H3XC53</accession>
<dbReference type="GO" id="GO:0009231">
    <property type="term" value="P:riboflavin biosynthetic process"/>
    <property type="evidence" value="ECO:0007669"/>
    <property type="project" value="InterPro"/>
</dbReference>
<dbReference type="OrthoDB" id="195113at2"/>
<dbReference type="STRING" id="408074.SAMN05660909_00351"/>
<protein>
    <submittedName>
        <fullName evidence="2">Dihydrofolate reductase</fullName>
    </submittedName>
</protein>
<evidence type="ECO:0000259" key="1">
    <source>
        <dbReference type="Pfam" id="PF01872"/>
    </source>
</evidence>
<dbReference type="Pfam" id="PF01872">
    <property type="entry name" value="RibD_C"/>
    <property type="match status" value="1"/>
</dbReference>
<evidence type="ECO:0000313" key="3">
    <source>
        <dbReference type="Proteomes" id="UP000199656"/>
    </source>
</evidence>
<dbReference type="Gene3D" id="3.40.430.10">
    <property type="entry name" value="Dihydrofolate Reductase, subunit A"/>
    <property type="match status" value="1"/>
</dbReference>
<dbReference type="InterPro" id="IPR050765">
    <property type="entry name" value="Riboflavin_Biosynth_HTPR"/>
</dbReference>
<dbReference type="RefSeq" id="WP_089758003.1">
    <property type="nucleotide sequence ID" value="NZ_BKAT01000012.1"/>
</dbReference>
<proteinExistence type="predicted"/>
<evidence type="ECO:0000313" key="2">
    <source>
        <dbReference type="EMBL" id="SDZ96244.1"/>
    </source>
</evidence>
<dbReference type="GO" id="GO:0008703">
    <property type="term" value="F:5-amino-6-(5-phosphoribosylamino)uracil reductase activity"/>
    <property type="evidence" value="ECO:0007669"/>
    <property type="project" value="InterPro"/>
</dbReference>
<sequence>MKKVKVYIATSLDGWIADKEGKIEWLTGFPNPEGTDYGYSEFLATIDTTLIGNSTYKDILILSEEFPYPDKTNYVFTRNPSLQDTKYVQFVHTPAAEFVRELKQGAGADIWLVGGGLLNGSLLEAGLIDEMIIHVMPVILGDGIPLFGGVNVNIAFELLRHKVYSSGVLELHYKKIGQQV</sequence>
<dbReference type="PANTHER" id="PTHR38011">
    <property type="entry name" value="DIHYDROFOLATE REDUCTASE FAMILY PROTEIN (AFU_ORTHOLOGUE AFUA_8G06820)"/>
    <property type="match status" value="1"/>
</dbReference>
<dbReference type="SUPFAM" id="SSF53597">
    <property type="entry name" value="Dihydrofolate reductase-like"/>
    <property type="match status" value="1"/>
</dbReference>
<dbReference type="AlphaFoldDB" id="A0A1H3XC53"/>
<dbReference type="EMBL" id="FNRL01000001">
    <property type="protein sequence ID" value="SDZ96244.1"/>
    <property type="molecule type" value="Genomic_DNA"/>
</dbReference>
<keyword evidence="3" id="KW-1185">Reference proteome</keyword>
<dbReference type="PANTHER" id="PTHR38011:SF11">
    <property type="entry name" value="2,5-DIAMINO-6-RIBOSYLAMINO-4(3H)-PYRIMIDINONE 5'-PHOSPHATE REDUCTASE"/>
    <property type="match status" value="1"/>
</dbReference>
<dbReference type="Proteomes" id="UP000199656">
    <property type="component" value="Unassembled WGS sequence"/>
</dbReference>
<organism evidence="2 3">
    <name type="scientific">Chitinophaga terrae</name>
    <name type="common">ex Kim and Jung 2007</name>
    <dbReference type="NCBI Taxonomy" id="408074"/>
    <lineage>
        <taxon>Bacteria</taxon>
        <taxon>Pseudomonadati</taxon>
        <taxon>Bacteroidota</taxon>
        <taxon>Chitinophagia</taxon>
        <taxon>Chitinophagales</taxon>
        <taxon>Chitinophagaceae</taxon>
        <taxon>Chitinophaga</taxon>
    </lineage>
</organism>
<dbReference type="InterPro" id="IPR024072">
    <property type="entry name" value="DHFR-like_dom_sf"/>
</dbReference>